<proteinExistence type="predicted"/>
<organism evidence="6 7">
    <name type="scientific">Aureimonas altamirensis</name>
    <dbReference type="NCBI Taxonomy" id="370622"/>
    <lineage>
        <taxon>Bacteria</taxon>
        <taxon>Pseudomonadati</taxon>
        <taxon>Pseudomonadota</taxon>
        <taxon>Alphaproteobacteria</taxon>
        <taxon>Hyphomicrobiales</taxon>
        <taxon>Aurantimonadaceae</taxon>
        <taxon>Aureimonas</taxon>
    </lineage>
</organism>
<feature type="transmembrane region" description="Helical" evidence="4">
    <location>
        <begin position="252"/>
        <end position="272"/>
    </location>
</feature>
<dbReference type="Proteomes" id="UP000030826">
    <property type="component" value="Unassembled WGS sequence"/>
</dbReference>
<evidence type="ECO:0000256" key="4">
    <source>
        <dbReference type="SAM" id="Phobius"/>
    </source>
</evidence>
<dbReference type="Pfam" id="PF07690">
    <property type="entry name" value="MFS_1"/>
    <property type="match status" value="1"/>
</dbReference>
<dbReference type="PANTHER" id="PTHR43129:SF1">
    <property type="entry name" value="FOSMIDOMYCIN RESISTANCE PROTEIN"/>
    <property type="match status" value="1"/>
</dbReference>
<keyword evidence="1 4" id="KW-0812">Transmembrane</keyword>
<feature type="transmembrane region" description="Helical" evidence="4">
    <location>
        <begin position="338"/>
        <end position="360"/>
    </location>
</feature>
<accession>A0A0B1Q8V9</accession>
<evidence type="ECO:0000256" key="2">
    <source>
        <dbReference type="ARBA" id="ARBA00022989"/>
    </source>
</evidence>
<feature type="transmembrane region" description="Helical" evidence="4">
    <location>
        <begin position="48"/>
        <end position="66"/>
    </location>
</feature>
<reference evidence="6 7" key="1">
    <citation type="submission" date="2014-09" db="EMBL/GenBank/DDBJ databases">
        <title>Isolation and characterization of Aurantimonas altamirensis ON-56566 from clinical sample following a dog bite.</title>
        <authorList>
            <person name="Eshaghi A."/>
            <person name="Li A."/>
            <person name="Shahinas D."/>
            <person name="Bahn P."/>
            <person name="Kus J.V."/>
            <person name="Patel S.N."/>
        </authorList>
    </citation>
    <scope>NUCLEOTIDE SEQUENCE [LARGE SCALE GENOMIC DNA]</scope>
    <source>
        <strain evidence="6 7">ON-56566</strain>
    </source>
</reference>
<dbReference type="AlphaFoldDB" id="A0A0B1Q8V9"/>
<dbReference type="Gene3D" id="1.20.1250.20">
    <property type="entry name" value="MFS general substrate transporter like domains"/>
    <property type="match status" value="2"/>
</dbReference>
<feature type="transmembrane region" description="Helical" evidence="4">
    <location>
        <begin position="213"/>
        <end position="232"/>
    </location>
</feature>
<dbReference type="GO" id="GO:0022857">
    <property type="term" value="F:transmembrane transporter activity"/>
    <property type="evidence" value="ECO:0007669"/>
    <property type="project" value="InterPro"/>
</dbReference>
<keyword evidence="2 4" id="KW-1133">Transmembrane helix</keyword>
<name>A0A0B1Q8V9_9HYPH</name>
<feature type="domain" description="Major facilitator superfamily (MFS) profile" evidence="5">
    <location>
        <begin position="16"/>
        <end position="395"/>
    </location>
</feature>
<dbReference type="RefSeq" id="WP_039188043.1">
    <property type="nucleotide sequence ID" value="NZ_JAQRFV010000004.1"/>
</dbReference>
<evidence type="ECO:0000256" key="3">
    <source>
        <dbReference type="ARBA" id="ARBA00023136"/>
    </source>
</evidence>
<dbReference type="CDD" id="cd17478">
    <property type="entry name" value="MFS_FsR"/>
    <property type="match status" value="1"/>
</dbReference>
<protein>
    <submittedName>
        <fullName evidence="6">Fosmidomycin resistance protein</fullName>
    </submittedName>
</protein>
<dbReference type="PROSITE" id="PS50850">
    <property type="entry name" value="MFS"/>
    <property type="match status" value="1"/>
</dbReference>
<dbReference type="PANTHER" id="PTHR43129">
    <property type="entry name" value="FOSMIDOMYCIN RESISTANCE PROTEIN"/>
    <property type="match status" value="1"/>
</dbReference>
<dbReference type="EMBL" id="JRFJ01000001">
    <property type="protein sequence ID" value="KHJ55245.1"/>
    <property type="molecule type" value="Genomic_DNA"/>
</dbReference>
<dbReference type="InterPro" id="IPR036259">
    <property type="entry name" value="MFS_trans_sf"/>
</dbReference>
<feature type="transmembrane region" description="Helical" evidence="4">
    <location>
        <begin position="142"/>
        <end position="163"/>
    </location>
</feature>
<feature type="transmembrane region" description="Helical" evidence="4">
    <location>
        <begin position="103"/>
        <end position="121"/>
    </location>
</feature>
<feature type="transmembrane region" description="Helical" evidence="4">
    <location>
        <begin position="284"/>
        <end position="303"/>
    </location>
</feature>
<dbReference type="OrthoDB" id="9770492at2"/>
<dbReference type="STRING" id="370622.LA66_00740"/>
<comment type="caution">
    <text evidence="6">The sequence shown here is derived from an EMBL/GenBank/DDBJ whole genome shotgun (WGS) entry which is preliminary data.</text>
</comment>
<dbReference type="InterPro" id="IPR020846">
    <property type="entry name" value="MFS_dom"/>
</dbReference>
<evidence type="ECO:0000313" key="7">
    <source>
        <dbReference type="Proteomes" id="UP000030826"/>
    </source>
</evidence>
<feature type="transmembrane region" description="Helical" evidence="4">
    <location>
        <begin position="78"/>
        <end position="97"/>
    </location>
</feature>
<feature type="transmembrane region" description="Helical" evidence="4">
    <location>
        <begin position="169"/>
        <end position="192"/>
    </location>
</feature>
<dbReference type="SUPFAM" id="SSF103473">
    <property type="entry name" value="MFS general substrate transporter"/>
    <property type="match status" value="1"/>
</dbReference>
<evidence type="ECO:0000256" key="1">
    <source>
        <dbReference type="ARBA" id="ARBA00022692"/>
    </source>
</evidence>
<feature type="transmembrane region" description="Helical" evidence="4">
    <location>
        <begin position="372"/>
        <end position="389"/>
    </location>
</feature>
<sequence length="397" mass="41920">MTTTAAVKGTTQTLPIIVAVSLCHMLNDIMQSLLPAIYPLLKVEFDLTFAQIGFLTLAFQITASLLQPAVGIITDKRPMPYSLPFGMGSTLIGLILLSQAHTYPMLVFGACLIGFGSAIFHPEASRVARLASGGRFGFAQSFFQVGGNAGSAAGPLLAAFIVVPNGQKSVALFAIVALLGMLILSWTARWYAAQQRAMRGRPAASQALPLPRNTVVMAIVILVALTLVKNVYMASFSSYFTFYVIDRFGLGIQSAQLMLFLFLASAAVGTLVGGPFGDRFGARFVIWFSILGVIPFALLLPYANLFFTGVLAAIIGLVLASAFPAIVVFAQELLPGRIGFVAGLFFGFAFGAGGLGAAMLGGLADSQGIDTVYTLTSYLPLLGLVTILLPKVDRPAE</sequence>
<evidence type="ECO:0000259" key="5">
    <source>
        <dbReference type="PROSITE" id="PS50850"/>
    </source>
</evidence>
<evidence type="ECO:0000313" key="6">
    <source>
        <dbReference type="EMBL" id="KHJ55245.1"/>
    </source>
</evidence>
<gene>
    <name evidence="6" type="ORF">LA66_00740</name>
</gene>
<keyword evidence="3 4" id="KW-0472">Membrane</keyword>
<dbReference type="InterPro" id="IPR011701">
    <property type="entry name" value="MFS"/>
</dbReference>
<dbReference type="GO" id="GO:0005886">
    <property type="term" value="C:plasma membrane"/>
    <property type="evidence" value="ECO:0007669"/>
    <property type="project" value="TreeGrafter"/>
</dbReference>
<feature type="transmembrane region" description="Helical" evidence="4">
    <location>
        <begin position="309"/>
        <end position="331"/>
    </location>
</feature>